<dbReference type="VEuPathDB" id="GiardiaDB:SS50377_21212"/>
<keyword evidence="3" id="KW-1185">Reference proteome</keyword>
<dbReference type="CDD" id="cd00882">
    <property type="entry name" value="Ras_like_GTPase"/>
    <property type="match status" value="1"/>
</dbReference>
<reference evidence="2" key="2">
    <citation type="submission" date="2020-12" db="EMBL/GenBank/DDBJ databases">
        <title>New Spironucleus salmonicida genome in near-complete chromosomes.</title>
        <authorList>
            <person name="Xu F."/>
            <person name="Kurt Z."/>
            <person name="Jimenez-Gonzalez A."/>
            <person name="Astvaldsson A."/>
            <person name="Andersson J.O."/>
            <person name="Svard S.G."/>
        </authorList>
    </citation>
    <scope>NUCLEOTIDE SEQUENCE</scope>
    <source>
        <strain evidence="2">ATCC 50377</strain>
    </source>
</reference>
<name>V6LJU0_9EUKA</name>
<dbReference type="SUPFAM" id="SSF52540">
    <property type="entry name" value="P-loop containing nucleoside triphosphate hydrolases"/>
    <property type="match status" value="1"/>
</dbReference>
<evidence type="ECO:0000313" key="2">
    <source>
        <dbReference type="EMBL" id="KAH0577858.1"/>
    </source>
</evidence>
<gene>
    <name evidence="1" type="ORF">SS50377_16294</name>
    <name evidence="2" type="ORF">SS50377_21212</name>
</gene>
<dbReference type="EMBL" id="AUWU02000001">
    <property type="protein sequence ID" value="KAH0577858.1"/>
    <property type="molecule type" value="Genomic_DNA"/>
</dbReference>
<reference evidence="1 2" key="1">
    <citation type="journal article" date="2014" name="PLoS Genet.">
        <title>The Genome of Spironucleus salmonicida Highlights a Fish Pathogen Adapted to Fluctuating Environments.</title>
        <authorList>
            <person name="Xu F."/>
            <person name="Jerlstrom-Hultqvist J."/>
            <person name="Einarsson E."/>
            <person name="Astvaldsson A."/>
            <person name="Svard S.G."/>
            <person name="Andersson J.O."/>
        </authorList>
    </citation>
    <scope>NUCLEOTIDE SEQUENCE</scope>
    <source>
        <strain evidence="2">ATCC 50377</strain>
    </source>
</reference>
<organism evidence="1">
    <name type="scientific">Spironucleus salmonicida</name>
    <dbReference type="NCBI Taxonomy" id="348837"/>
    <lineage>
        <taxon>Eukaryota</taxon>
        <taxon>Metamonada</taxon>
        <taxon>Diplomonadida</taxon>
        <taxon>Hexamitidae</taxon>
        <taxon>Hexamitinae</taxon>
        <taxon>Spironucleus</taxon>
    </lineage>
</organism>
<evidence type="ECO:0000313" key="1">
    <source>
        <dbReference type="EMBL" id="EST43986.1"/>
    </source>
</evidence>
<dbReference type="OrthoDB" id="275177at2759"/>
<dbReference type="InterPro" id="IPR027417">
    <property type="entry name" value="P-loop_NTPase"/>
</dbReference>
<evidence type="ECO:0000313" key="3">
    <source>
        <dbReference type="Proteomes" id="UP000018208"/>
    </source>
</evidence>
<dbReference type="AlphaFoldDB" id="V6LJU0"/>
<dbReference type="Gene3D" id="3.40.50.300">
    <property type="entry name" value="P-loop containing nucleotide triphosphate hydrolases"/>
    <property type="match status" value="1"/>
</dbReference>
<sequence>MTVRIGFVGPSNCGKTVIAEYYAELVTDPNFADYHPTQGLRIIETERKVALHEGDEQRTIPVQIWDISGDPQYEPYYSRLSLQLDGVVIIVPANEASLTSTVKKYYSLVVDEERVGKPGFVMVFFHKPFQPAQEDVYVEDKNLAAIPVHRTSMEVERQQIDEVLDQLVARIGQKNENDADYI</sequence>
<dbReference type="Pfam" id="PF08477">
    <property type="entry name" value="Roc"/>
    <property type="match status" value="1"/>
</dbReference>
<dbReference type="EMBL" id="KI546130">
    <property type="protein sequence ID" value="EST43986.1"/>
    <property type="molecule type" value="Genomic_DNA"/>
</dbReference>
<proteinExistence type="predicted"/>
<dbReference type="Proteomes" id="UP000018208">
    <property type="component" value="Unassembled WGS sequence"/>
</dbReference>
<accession>V6LJU0</accession>
<protein>
    <submittedName>
        <fullName evidence="1">Rab-like protein 5</fullName>
    </submittedName>
</protein>